<evidence type="ECO:0000256" key="3">
    <source>
        <dbReference type="ARBA" id="ARBA00022448"/>
    </source>
</evidence>
<dbReference type="InParanoid" id="I1C3V5"/>
<keyword evidence="6 7" id="KW-0472">Membrane</keyword>
<dbReference type="VEuPathDB" id="FungiDB:RO3G_07840"/>
<dbReference type="GO" id="GO:0015791">
    <property type="term" value="P:polyol transmembrane transport"/>
    <property type="evidence" value="ECO:0007669"/>
    <property type="project" value="UniProtKB-ARBA"/>
</dbReference>
<keyword evidence="5 7" id="KW-1133">Transmembrane helix</keyword>
<dbReference type="PANTHER" id="PTHR48020">
    <property type="entry name" value="PROTON MYO-INOSITOL COTRANSPORTER"/>
    <property type="match status" value="1"/>
</dbReference>
<dbReference type="InterPro" id="IPR005829">
    <property type="entry name" value="Sugar_transporter_CS"/>
</dbReference>
<dbReference type="PROSITE" id="PS00216">
    <property type="entry name" value="SUGAR_TRANSPORT_1"/>
    <property type="match status" value="1"/>
</dbReference>
<evidence type="ECO:0000313" key="9">
    <source>
        <dbReference type="EMBL" id="EIE83135.1"/>
    </source>
</evidence>
<dbReference type="STRING" id="246409.I1C3V5"/>
<feature type="transmembrane region" description="Helical" evidence="7">
    <location>
        <begin position="36"/>
        <end position="53"/>
    </location>
</feature>
<dbReference type="InterPro" id="IPR003663">
    <property type="entry name" value="Sugar/inositol_transpt"/>
</dbReference>
<dbReference type="InterPro" id="IPR020846">
    <property type="entry name" value="MFS_dom"/>
</dbReference>
<dbReference type="OrthoDB" id="6339427at2759"/>
<feature type="transmembrane region" description="Helical" evidence="7">
    <location>
        <begin position="315"/>
        <end position="337"/>
    </location>
</feature>
<feature type="transmembrane region" description="Helical" evidence="7">
    <location>
        <begin position="166"/>
        <end position="187"/>
    </location>
</feature>
<evidence type="ECO:0000256" key="2">
    <source>
        <dbReference type="ARBA" id="ARBA00010992"/>
    </source>
</evidence>
<dbReference type="InterPro" id="IPR050814">
    <property type="entry name" value="Myo-inositol_Transporter"/>
</dbReference>
<reference evidence="9 10" key="1">
    <citation type="journal article" date="2009" name="PLoS Genet.">
        <title>Genomic analysis of the basal lineage fungus Rhizopus oryzae reveals a whole-genome duplication.</title>
        <authorList>
            <person name="Ma L.-J."/>
            <person name="Ibrahim A.S."/>
            <person name="Skory C."/>
            <person name="Grabherr M.G."/>
            <person name="Burger G."/>
            <person name="Butler M."/>
            <person name="Elias M."/>
            <person name="Idnurm A."/>
            <person name="Lang B.F."/>
            <person name="Sone T."/>
            <person name="Abe A."/>
            <person name="Calvo S.E."/>
            <person name="Corrochano L.M."/>
            <person name="Engels R."/>
            <person name="Fu J."/>
            <person name="Hansberg W."/>
            <person name="Kim J.-M."/>
            <person name="Kodira C.D."/>
            <person name="Koehrsen M.J."/>
            <person name="Liu B."/>
            <person name="Miranda-Saavedra D."/>
            <person name="O'Leary S."/>
            <person name="Ortiz-Castellanos L."/>
            <person name="Poulter R."/>
            <person name="Rodriguez-Romero J."/>
            <person name="Ruiz-Herrera J."/>
            <person name="Shen Y.-Q."/>
            <person name="Zeng Q."/>
            <person name="Galagan J."/>
            <person name="Birren B.W."/>
            <person name="Cuomo C.A."/>
            <person name="Wickes B.L."/>
        </authorList>
    </citation>
    <scope>NUCLEOTIDE SEQUENCE [LARGE SCALE GENOMIC DNA]</scope>
    <source>
        <strain evidence="10">RA 99-880 / ATCC MYA-4621 / FGSC 9543 / NRRL 43880</strain>
    </source>
</reference>
<dbReference type="PRINTS" id="PR00171">
    <property type="entry name" value="SUGRTRNSPORT"/>
</dbReference>
<evidence type="ECO:0000313" key="10">
    <source>
        <dbReference type="Proteomes" id="UP000009138"/>
    </source>
</evidence>
<evidence type="ECO:0000256" key="7">
    <source>
        <dbReference type="SAM" id="Phobius"/>
    </source>
</evidence>
<dbReference type="SUPFAM" id="SSF103473">
    <property type="entry name" value="MFS general substrate transporter"/>
    <property type="match status" value="1"/>
</dbReference>
<feature type="transmembrane region" description="Helical" evidence="7">
    <location>
        <begin position="441"/>
        <end position="459"/>
    </location>
</feature>
<dbReference type="Proteomes" id="UP000009138">
    <property type="component" value="Unassembled WGS sequence"/>
</dbReference>
<dbReference type="PANTHER" id="PTHR48020:SF12">
    <property type="entry name" value="PROTON MYO-INOSITOL COTRANSPORTER"/>
    <property type="match status" value="1"/>
</dbReference>
<dbReference type="Pfam" id="PF00083">
    <property type="entry name" value="Sugar_tr"/>
    <property type="match status" value="1"/>
</dbReference>
<evidence type="ECO:0000256" key="6">
    <source>
        <dbReference type="ARBA" id="ARBA00023136"/>
    </source>
</evidence>
<dbReference type="eggNOG" id="KOG0254">
    <property type="taxonomic scope" value="Eukaryota"/>
</dbReference>
<dbReference type="GO" id="GO:0015798">
    <property type="term" value="P:myo-inositol transport"/>
    <property type="evidence" value="ECO:0007669"/>
    <property type="project" value="UniProtKB-ARBA"/>
</dbReference>
<comment type="similarity">
    <text evidence="2">Belongs to the major facilitator superfamily. Sugar transporter (TC 2.A.1.1) family.</text>
</comment>
<dbReference type="FunCoup" id="I1C3V5">
    <property type="interactions" value="226"/>
</dbReference>
<keyword evidence="4 7" id="KW-0812">Transmembrane</keyword>
<evidence type="ECO:0000256" key="4">
    <source>
        <dbReference type="ARBA" id="ARBA00022692"/>
    </source>
</evidence>
<dbReference type="GO" id="GO:0016020">
    <property type="term" value="C:membrane"/>
    <property type="evidence" value="ECO:0007669"/>
    <property type="project" value="UniProtKB-SubCell"/>
</dbReference>
<gene>
    <name evidence="9" type="ORF">RO3G_07840</name>
</gene>
<dbReference type="PROSITE" id="PS50850">
    <property type="entry name" value="MFS"/>
    <property type="match status" value="1"/>
</dbReference>
<feature type="domain" description="Major facilitator superfamily (MFS) profile" evidence="8">
    <location>
        <begin position="1"/>
        <end position="463"/>
    </location>
</feature>
<feature type="transmembrane region" description="Helical" evidence="7">
    <location>
        <begin position="287"/>
        <end position="308"/>
    </location>
</feature>
<dbReference type="RefSeq" id="XP_067518531.1">
    <property type="nucleotide sequence ID" value="XM_067662430.1"/>
</dbReference>
<evidence type="ECO:0000259" key="8">
    <source>
        <dbReference type="PROSITE" id="PS50850"/>
    </source>
</evidence>
<evidence type="ECO:0000256" key="1">
    <source>
        <dbReference type="ARBA" id="ARBA00004141"/>
    </source>
</evidence>
<dbReference type="GO" id="GO:0022857">
    <property type="term" value="F:transmembrane transporter activity"/>
    <property type="evidence" value="ECO:0007669"/>
    <property type="project" value="InterPro"/>
</dbReference>
<dbReference type="InterPro" id="IPR005828">
    <property type="entry name" value="MFS_sugar_transport-like"/>
</dbReference>
<evidence type="ECO:0000256" key="5">
    <source>
        <dbReference type="ARBA" id="ARBA00022989"/>
    </source>
</evidence>
<dbReference type="Gene3D" id="1.20.1250.20">
    <property type="entry name" value="MFS general substrate transporter like domains"/>
    <property type="match status" value="1"/>
</dbReference>
<dbReference type="EMBL" id="CH476736">
    <property type="protein sequence ID" value="EIE83135.1"/>
    <property type="molecule type" value="Genomic_DNA"/>
</dbReference>
<keyword evidence="3" id="KW-0813">Transport</keyword>
<feature type="transmembrane region" description="Helical" evidence="7">
    <location>
        <begin position="373"/>
        <end position="396"/>
    </location>
</feature>
<protein>
    <recommendedName>
        <fullName evidence="8">Major facilitator superfamily (MFS) profile domain-containing protein</fullName>
    </recommendedName>
</protein>
<accession>I1C3V5</accession>
<dbReference type="GeneID" id="93614811"/>
<name>I1C3V5_RHIO9</name>
<comment type="subcellular location">
    <subcellularLocation>
        <location evidence="1">Membrane</location>
        <topology evidence="1">Multi-pass membrane protein</topology>
    </subcellularLocation>
</comment>
<feature type="transmembrane region" description="Helical" evidence="7">
    <location>
        <begin position="417"/>
        <end position="435"/>
    </location>
</feature>
<dbReference type="InterPro" id="IPR036259">
    <property type="entry name" value="MFS_trans_sf"/>
</dbReference>
<proteinExistence type="inferred from homology"/>
<dbReference type="OMA" id="GFNAFMY"/>
<dbReference type="AlphaFoldDB" id="I1C3V5"/>
<sequence length="478" mass="52683">MVIDNFPINRRQYERINSSDRTEEELVQSAEGLTSFVYTLVLSVCLGGFLFGYDTGVISGALSPLEKDFVMSIQQKEFIVGGTTFGAIFGGLSAGYPLVLCASIIFILGSAMLAFAHSYNILLLGRLIVGVGVGAASMIIPVYIVVTFGQVTAYVINLVFSRTEGGWRYMFGLGALPAILQLIIMPFMPESPRRMIFVSEIEAAKHTLRRIYGYSVSEEFICQEVEAIQEDMQNTNLGTYHDFLKPENFKPLIIACMLQAAQQLSGFNTVMYYAATILKMANFEDPTAVALVVAVANMMFTMIAIFIIDKAGRRHILIVTMLFMILSLLALGGSFAIQQDWSDLKNNCIRADGQYAASTQECHNNQSTIISTMLLISLTSYVASYALGLGYIPWIIQGELFTLQLRGKANGIATTTNWICNLIAASTFLTMTNALSTAGTFWFYALISSILWIFVVKLVPETANKSLEEISTLFLDHP</sequence>
<organism evidence="9 10">
    <name type="scientific">Rhizopus delemar (strain RA 99-880 / ATCC MYA-4621 / FGSC 9543 / NRRL 43880)</name>
    <name type="common">Mucormycosis agent</name>
    <name type="synonym">Rhizopus arrhizus var. delemar</name>
    <dbReference type="NCBI Taxonomy" id="246409"/>
    <lineage>
        <taxon>Eukaryota</taxon>
        <taxon>Fungi</taxon>
        <taxon>Fungi incertae sedis</taxon>
        <taxon>Mucoromycota</taxon>
        <taxon>Mucoromycotina</taxon>
        <taxon>Mucoromycetes</taxon>
        <taxon>Mucorales</taxon>
        <taxon>Mucorineae</taxon>
        <taxon>Rhizopodaceae</taxon>
        <taxon>Rhizopus</taxon>
    </lineage>
</organism>
<keyword evidence="10" id="KW-1185">Reference proteome</keyword>